<dbReference type="InterPro" id="IPR002035">
    <property type="entry name" value="VWF_A"/>
</dbReference>
<dbReference type="Gene3D" id="2.20.100.10">
    <property type="entry name" value="Thrombospondin type-1 (TSP1) repeat"/>
    <property type="match status" value="2"/>
</dbReference>
<dbReference type="PRINTS" id="PR00453">
    <property type="entry name" value="VWFADOMAIN"/>
</dbReference>
<dbReference type="SUPFAM" id="SSF53300">
    <property type="entry name" value="vWA-like"/>
    <property type="match status" value="1"/>
</dbReference>
<evidence type="ECO:0000259" key="1">
    <source>
        <dbReference type="PROSITE" id="PS50234"/>
    </source>
</evidence>
<sequence length="515" mass="56943">MLETIIKSRGTLESCLESQDTLGTDLELPGTLGTGRKSPVSVNCEVTQWTEWTTPDEGGNRIRSRVILQHPKNGGNNCPTLTDKDKGKYVFVLKEFIVHGADHGRSTQGDEKTCHCITYLLVEAIHEQVKHNVDLQLKWRVALSCIIGEWTTWGHPDTNGLCTRTRKILRHSVNSGTPCPYTTETKLVIVQCVVSEWAAWGHPDNQGTCIRTRRILIKPVSTGKPCPATTETKSVKRDCELGEWGQWTKPFGFGTIERIKQIKKEAFGGGAPCPVERQTKNAPITTTTTSENFGVQFVRPVVQPRDLVLLIDGSGSIGDEPFAKTLEDLSELIGMFCPLSDPLDHKQNPGNYIQLSAILFSTDSELVFKFNKYHSVKQAQHAIKAIHYNPGTTCTEKALMLGETMFTVSNGMRPSKAVKKEVLLLTDGLYNCEGDNVVLSAAQSLKNVADVYGMMIGISTDDGRQKLSKLVSEPQRDHLFAVDDLGQFSKLIIHLKDLIHAGKLNCVPFKGPLPH</sequence>
<dbReference type="OrthoDB" id="98591at2759"/>
<gene>
    <name evidence="2" type="ORF">MEDL_2714</name>
</gene>
<dbReference type="Gene3D" id="3.40.50.410">
    <property type="entry name" value="von Willebrand factor, type A domain"/>
    <property type="match status" value="1"/>
</dbReference>
<keyword evidence="3" id="KW-1185">Reference proteome</keyword>
<name>A0A8S3PZN5_MYTED</name>
<reference evidence="2" key="1">
    <citation type="submission" date="2021-03" db="EMBL/GenBank/DDBJ databases">
        <authorList>
            <person name="Bekaert M."/>
        </authorList>
    </citation>
    <scope>NUCLEOTIDE SEQUENCE</scope>
</reference>
<accession>A0A8S3PZN5</accession>
<dbReference type="InterPro" id="IPR036383">
    <property type="entry name" value="TSP1_rpt_sf"/>
</dbReference>
<dbReference type="Pfam" id="PF00092">
    <property type="entry name" value="VWA"/>
    <property type="match status" value="1"/>
</dbReference>
<dbReference type="SMART" id="SM00327">
    <property type="entry name" value="VWA"/>
    <property type="match status" value="1"/>
</dbReference>
<dbReference type="InterPro" id="IPR039942">
    <property type="entry name" value="SBSPO"/>
</dbReference>
<comment type="caution">
    <text evidence="2">The sequence shown here is derived from an EMBL/GenBank/DDBJ whole genome shotgun (WGS) entry which is preliminary data.</text>
</comment>
<dbReference type="PANTHER" id="PTHR20920">
    <property type="entry name" value="RPE-SPONDIN"/>
    <property type="match status" value="1"/>
</dbReference>
<dbReference type="InterPro" id="IPR036465">
    <property type="entry name" value="vWFA_dom_sf"/>
</dbReference>
<organism evidence="2 3">
    <name type="scientific">Mytilus edulis</name>
    <name type="common">Blue mussel</name>
    <dbReference type="NCBI Taxonomy" id="6550"/>
    <lineage>
        <taxon>Eukaryota</taxon>
        <taxon>Metazoa</taxon>
        <taxon>Spiralia</taxon>
        <taxon>Lophotrochozoa</taxon>
        <taxon>Mollusca</taxon>
        <taxon>Bivalvia</taxon>
        <taxon>Autobranchia</taxon>
        <taxon>Pteriomorphia</taxon>
        <taxon>Mytilida</taxon>
        <taxon>Mytiloidea</taxon>
        <taxon>Mytilidae</taxon>
        <taxon>Mytilinae</taxon>
        <taxon>Mytilus</taxon>
    </lineage>
</organism>
<dbReference type="EMBL" id="CAJPWZ010000160">
    <property type="protein sequence ID" value="CAG2187232.1"/>
    <property type="molecule type" value="Genomic_DNA"/>
</dbReference>
<dbReference type="Proteomes" id="UP000683360">
    <property type="component" value="Unassembled WGS sequence"/>
</dbReference>
<dbReference type="PANTHER" id="PTHR20920:SF5">
    <property type="entry name" value="SMB DOMAIN-CONTAINING PROTEIN"/>
    <property type="match status" value="1"/>
</dbReference>
<protein>
    <submittedName>
        <fullName evidence="2">COL12A</fullName>
    </submittedName>
</protein>
<evidence type="ECO:0000313" key="3">
    <source>
        <dbReference type="Proteomes" id="UP000683360"/>
    </source>
</evidence>
<feature type="domain" description="VWFA" evidence="1">
    <location>
        <begin position="306"/>
        <end position="495"/>
    </location>
</feature>
<evidence type="ECO:0000313" key="2">
    <source>
        <dbReference type="EMBL" id="CAG2187232.1"/>
    </source>
</evidence>
<dbReference type="AlphaFoldDB" id="A0A8S3PZN5"/>
<proteinExistence type="predicted"/>
<dbReference type="PROSITE" id="PS50234">
    <property type="entry name" value="VWFA"/>
    <property type="match status" value="1"/>
</dbReference>